<keyword evidence="3 6" id="KW-1133">Transmembrane helix</keyword>
<feature type="domain" description="Major facilitator superfamily (MFS) profile" evidence="7">
    <location>
        <begin position="10"/>
        <end position="393"/>
    </location>
</feature>
<dbReference type="RefSeq" id="WP_128319630.1">
    <property type="nucleotide sequence ID" value="NZ_QKOX01000008.1"/>
</dbReference>
<dbReference type="PROSITE" id="PS50850">
    <property type="entry name" value="MFS"/>
    <property type="match status" value="1"/>
</dbReference>
<feature type="transmembrane region" description="Helical" evidence="6">
    <location>
        <begin position="280"/>
        <end position="299"/>
    </location>
</feature>
<feature type="transmembrane region" description="Helical" evidence="6">
    <location>
        <begin position="170"/>
        <end position="188"/>
    </location>
</feature>
<dbReference type="Pfam" id="PF07690">
    <property type="entry name" value="MFS_1"/>
    <property type="match status" value="1"/>
</dbReference>
<proteinExistence type="predicted"/>
<feature type="transmembrane region" description="Helical" evidence="6">
    <location>
        <begin position="252"/>
        <end position="273"/>
    </location>
</feature>
<evidence type="ECO:0000256" key="2">
    <source>
        <dbReference type="ARBA" id="ARBA00022692"/>
    </source>
</evidence>
<dbReference type="InterPro" id="IPR020846">
    <property type="entry name" value="MFS_dom"/>
</dbReference>
<keyword evidence="1" id="KW-1003">Cell membrane</keyword>
<dbReference type="AlphaFoldDB" id="A0A443VP69"/>
<organism evidence="8 9">
    <name type="scientific">Raoultella planticola</name>
    <name type="common">Klebsiella planticola</name>
    <dbReference type="NCBI Taxonomy" id="575"/>
    <lineage>
        <taxon>Bacteria</taxon>
        <taxon>Pseudomonadati</taxon>
        <taxon>Pseudomonadota</taxon>
        <taxon>Gammaproteobacteria</taxon>
        <taxon>Enterobacterales</taxon>
        <taxon>Enterobacteriaceae</taxon>
        <taxon>Klebsiella/Raoultella group</taxon>
        <taxon>Raoultella</taxon>
    </lineage>
</organism>
<dbReference type="GO" id="GO:0022857">
    <property type="term" value="F:transmembrane transporter activity"/>
    <property type="evidence" value="ECO:0007669"/>
    <property type="project" value="InterPro"/>
</dbReference>
<dbReference type="PANTHER" id="PTHR23523">
    <property type="match status" value="1"/>
</dbReference>
<dbReference type="Proteomes" id="UP000288843">
    <property type="component" value="Unassembled WGS sequence"/>
</dbReference>
<evidence type="ECO:0000259" key="7">
    <source>
        <dbReference type="PROSITE" id="PS50850"/>
    </source>
</evidence>
<reference evidence="8 9" key="1">
    <citation type="submission" date="2018-06" db="EMBL/GenBank/DDBJ databases">
        <title>Carbapenemase-producing Enterobacteriaceae present in wastewater treatment plant effluent and nearby surface waters in the US.</title>
        <authorList>
            <person name="Mathys D.A."/>
            <person name="Mollenkopf D.F."/>
            <person name="Feicht S.M."/>
            <person name="Adams R.J."/>
            <person name="Albers A.L."/>
            <person name="Stuever D.M."/>
            <person name="Daniels J.B."/>
            <person name="Wittum T.E."/>
        </authorList>
    </citation>
    <scope>NUCLEOTIDE SEQUENCE [LARGE SCALE GENOMIC DNA]</scope>
    <source>
        <strain evidence="8 9">GEO_47_Down_B</strain>
    </source>
</reference>
<evidence type="ECO:0000256" key="5">
    <source>
        <dbReference type="SAM" id="MobiDB-lite"/>
    </source>
</evidence>
<gene>
    <name evidence="8" type="ORF">DN603_09490</name>
</gene>
<sequence>MRETPIVQKKTLLLIVGILLIATNLRAPFTSLAPLLEMIRDSFGLTAAQAGLLQTLPLLAFAVFSPFAAGIAHRLGMEKSLFYSLLVIVLGICLRSYAGLSGLYGGTLLIGLGIAIGNVLLPGILKRDLPHKAASLTGLYALTMGLAAALGSATMIPIAHNLGAGWQNSLLATIVFPLIALVIWLPQLTRTTVNSTDQKGSQSRRSTGVWSAGLAWQVSLFFGLNSFIYYIIVAWLPAILQNIGYSVTEAGSLHGLLQLSTALPGFFIGPVLSKLRDQRILGVLFALMGALGLTGLLLIPSIATVWVTIIGFCTGAGVILGLAFISLRSSNSAQAAALSGMAQSVGYLLAAGGPPVVGLIHDRIGGWTLPLVGCIALSFILAVLGYLAGRARQLPNHNEPETESSSTHCAMTTGDKYESR</sequence>
<accession>A0A443VP69</accession>
<dbReference type="PANTHER" id="PTHR23523:SF2">
    <property type="entry name" value="2-NITROIMIDAZOLE TRANSPORTER"/>
    <property type="match status" value="1"/>
</dbReference>
<feature type="transmembrane region" description="Helical" evidence="6">
    <location>
        <begin position="104"/>
        <end position="125"/>
    </location>
</feature>
<dbReference type="EMBL" id="QKOX01000008">
    <property type="protein sequence ID" value="RWT23322.1"/>
    <property type="molecule type" value="Genomic_DNA"/>
</dbReference>
<dbReference type="InterPro" id="IPR011701">
    <property type="entry name" value="MFS"/>
</dbReference>
<feature type="transmembrane region" description="Helical" evidence="6">
    <location>
        <begin position="81"/>
        <end position="98"/>
    </location>
</feature>
<evidence type="ECO:0000256" key="1">
    <source>
        <dbReference type="ARBA" id="ARBA00022475"/>
    </source>
</evidence>
<evidence type="ECO:0000256" key="3">
    <source>
        <dbReference type="ARBA" id="ARBA00022989"/>
    </source>
</evidence>
<keyword evidence="2 6" id="KW-0812">Transmembrane</keyword>
<feature type="region of interest" description="Disordered" evidence="5">
    <location>
        <begin position="396"/>
        <end position="420"/>
    </location>
</feature>
<dbReference type="InterPro" id="IPR036259">
    <property type="entry name" value="MFS_trans_sf"/>
</dbReference>
<evidence type="ECO:0000256" key="4">
    <source>
        <dbReference type="ARBA" id="ARBA00023136"/>
    </source>
</evidence>
<evidence type="ECO:0000256" key="6">
    <source>
        <dbReference type="SAM" id="Phobius"/>
    </source>
</evidence>
<dbReference type="CDD" id="cd17409">
    <property type="entry name" value="MFS_NIMT_like"/>
    <property type="match status" value="1"/>
</dbReference>
<feature type="transmembrane region" description="Helical" evidence="6">
    <location>
        <begin position="209"/>
        <end position="232"/>
    </location>
</feature>
<evidence type="ECO:0000313" key="8">
    <source>
        <dbReference type="EMBL" id="RWT23322.1"/>
    </source>
</evidence>
<feature type="transmembrane region" description="Helical" evidence="6">
    <location>
        <begin position="50"/>
        <end position="69"/>
    </location>
</feature>
<keyword evidence="4 6" id="KW-0472">Membrane</keyword>
<name>A0A443VP69_RAOPL</name>
<feature type="transmembrane region" description="Helical" evidence="6">
    <location>
        <begin position="137"/>
        <end position="158"/>
    </location>
</feature>
<comment type="caution">
    <text evidence="8">The sequence shown here is derived from an EMBL/GenBank/DDBJ whole genome shotgun (WGS) entry which is preliminary data.</text>
</comment>
<feature type="transmembrane region" description="Helical" evidence="6">
    <location>
        <begin position="305"/>
        <end position="325"/>
    </location>
</feature>
<feature type="transmembrane region" description="Helical" evidence="6">
    <location>
        <begin position="337"/>
        <end position="361"/>
    </location>
</feature>
<dbReference type="InterPro" id="IPR052524">
    <property type="entry name" value="MFS_Cyanate_Porter"/>
</dbReference>
<evidence type="ECO:0000313" key="9">
    <source>
        <dbReference type="Proteomes" id="UP000288843"/>
    </source>
</evidence>
<feature type="transmembrane region" description="Helical" evidence="6">
    <location>
        <begin position="367"/>
        <end position="388"/>
    </location>
</feature>
<dbReference type="SUPFAM" id="SSF103473">
    <property type="entry name" value="MFS general substrate transporter"/>
    <property type="match status" value="1"/>
</dbReference>
<dbReference type="Gene3D" id="1.20.1250.20">
    <property type="entry name" value="MFS general substrate transporter like domains"/>
    <property type="match status" value="1"/>
</dbReference>
<protein>
    <submittedName>
        <fullName evidence="8">MFS transporter</fullName>
    </submittedName>
</protein>